<proteinExistence type="predicted"/>
<dbReference type="Proteomes" id="UP001623600">
    <property type="component" value="Unassembled WGS sequence"/>
</dbReference>
<reference evidence="1 2" key="1">
    <citation type="submission" date="2024-11" db="EMBL/GenBank/DDBJ databases">
        <authorList>
            <person name="Heng Y.C."/>
            <person name="Lim A.C.H."/>
            <person name="Lee J.K.Y."/>
            <person name="Kittelmann S."/>
        </authorList>
    </citation>
    <scope>NUCLEOTIDE SEQUENCE [LARGE SCALE GENOMIC DNA]</scope>
    <source>
        <strain evidence="1 2">WILCCON 0112</strain>
    </source>
</reference>
<evidence type="ECO:0000313" key="2">
    <source>
        <dbReference type="Proteomes" id="UP001623600"/>
    </source>
</evidence>
<gene>
    <name evidence="1" type="ORF">ACJDTP_01840</name>
</gene>
<sequence length="78" mass="8997">MKAYNSWLKNVLKLNGIKLLALFQCNYSDKLVCICLSANFRINVQQTIFLNKLKADFCVAEVGFLFYKSYIIEGFSVM</sequence>
<accession>A0ABW8RYV7</accession>
<organism evidence="1 2">
    <name type="scientific">Candidatus Clostridium helianthi</name>
    <dbReference type="NCBI Taxonomy" id="3381660"/>
    <lineage>
        <taxon>Bacteria</taxon>
        <taxon>Bacillati</taxon>
        <taxon>Bacillota</taxon>
        <taxon>Clostridia</taxon>
        <taxon>Eubacteriales</taxon>
        <taxon>Clostridiaceae</taxon>
        <taxon>Clostridium</taxon>
    </lineage>
</organism>
<protein>
    <submittedName>
        <fullName evidence="1">Uncharacterized protein</fullName>
    </submittedName>
</protein>
<dbReference type="EMBL" id="JBJIAB010000002">
    <property type="protein sequence ID" value="MFL0163806.1"/>
    <property type="molecule type" value="Genomic_DNA"/>
</dbReference>
<keyword evidence="2" id="KW-1185">Reference proteome</keyword>
<name>A0ABW8RYV7_9CLOT</name>
<evidence type="ECO:0000313" key="1">
    <source>
        <dbReference type="EMBL" id="MFL0163806.1"/>
    </source>
</evidence>
<comment type="caution">
    <text evidence="1">The sequence shown here is derived from an EMBL/GenBank/DDBJ whole genome shotgun (WGS) entry which is preliminary data.</text>
</comment>